<gene>
    <name evidence="2" type="ORF">TIFTF001_029418</name>
</gene>
<organism evidence="2 3">
    <name type="scientific">Ficus carica</name>
    <name type="common">Common fig</name>
    <dbReference type="NCBI Taxonomy" id="3494"/>
    <lineage>
        <taxon>Eukaryota</taxon>
        <taxon>Viridiplantae</taxon>
        <taxon>Streptophyta</taxon>
        <taxon>Embryophyta</taxon>
        <taxon>Tracheophyta</taxon>
        <taxon>Spermatophyta</taxon>
        <taxon>Magnoliopsida</taxon>
        <taxon>eudicotyledons</taxon>
        <taxon>Gunneridae</taxon>
        <taxon>Pentapetalae</taxon>
        <taxon>rosids</taxon>
        <taxon>fabids</taxon>
        <taxon>Rosales</taxon>
        <taxon>Moraceae</taxon>
        <taxon>Ficeae</taxon>
        <taxon>Ficus</taxon>
    </lineage>
</organism>
<accession>A0AA88DSD9</accession>
<keyword evidence="3" id="KW-1185">Reference proteome</keyword>
<sequence length="112" mass="12699">MEKQRSRSPSRATRGSRALSRSLDDACFSDLRRCGGGDGDGDGNDFKSFTNDLRCRQLDYPELDHKLQSMCVSRISSDIGTVAARRSFMTRSLVIWLWCSSGDGNWRFRVRV</sequence>
<comment type="caution">
    <text evidence="2">The sequence shown here is derived from an EMBL/GenBank/DDBJ whole genome shotgun (WGS) entry which is preliminary data.</text>
</comment>
<feature type="region of interest" description="Disordered" evidence="1">
    <location>
        <begin position="1"/>
        <end position="20"/>
    </location>
</feature>
<reference evidence="2" key="1">
    <citation type="submission" date="2023-07" db="EMBL/GenBank/DDBJ databases">
        <title>draft genome sequence of fig (Ficus carica).</title>
        <authorList>
            <person name="Takahashi T."/>
            <person name="Nishimura K."/>
        </authorList>
    </citation>
    <scope>NUCLEOTIDE SEQUENCE</scope>
</reference>
<evidence type="ECO:0000313" key="2">
    <source>
        <dbReference type="EMBL" id="GMN60325.1"/>
    </source>
</evidence>
<dbReference type="AlphaFoldDB" id="A0AA88DSD9"/>
<protein>
    <submittedName>
        <fullName evidence="2">Uncharacterized protein</fullName>
    </submittedName>
</protein>
<dbReference type="EMBL" id="BTGU01000098">
    <property type="protein sequence ID" value="GMN60325.1"/>
    <property type="molecule type" value="Genomic_DNA"/>
</dbReference>
<evidence type="ECO:0000256" key="1">
    <source>
        <dbReference type="SAM" id="MobiDB-lite"/>
    </source>
</evidence>
<dbReference type="Proteomes" id="UP001187192">
    <property type="component" value="Unassembled WGS sequence"/>
</dbReference>
<name>A0AA88DSD9_FICCA</name>
<evidence type="ECO:0000313" key="3">
    <source>
        <dbReference type="Proteomes" id="UP001187192"/>
    </source>
</evidence>
<proteinExistence type="predicted"/>